<name>A0ABX7JFW9_9RHOB</name>
<evidence type="ECO:0000313" key="2">
    <source>
        <dbReference type="Proteomes" id="UP000663629"/>
    </source>
</evidence>
<keyword evidence="2" id="KW-1185">Reference proteome</keyword>
<gene>
    <name evidence="1" type="ORF">JWJ88_07770</name>
</gene>
<protein>
    <submittedName>
        <fullName evidence="1">N-formylglutamate amidohydrolase</fullName>
    </submittedName>
</protein>
<dbReference type="Gene3D" id="3.40.630.40">
    <property type="entry name" value="Zn-dependent exopeptidases"/>
    <property type="match status" value="1"/>
</dbReference>
<dbReference type="SUPFAM" id="SSF53187">
    <property type="entry name" value="Zn-dependent exopeptidases"/>
    <property type="match status" value="1"/>
</dbReference>
<dbReference type="Proteomes" id="UP000663629">
    <property type="component" value="Chromosome 1"/>
</dbReference>
<proteinExistence type="predicted"/>
<dbReference type="InterPro" id="IPR011227">
    <property type="entry name" value="UCP029730"/>
</dbReference>
<organism evidence="1 2">
    <name type="scientific">Paracoccus methylovorus</name>
    <dbReference type="NCBI Taxonomy" id="2812658"/>
    <lineage>
        <taxon>Bacteria</taxon>
        <taxon>Pseudomonadati</taxon>
        <taxon>Pseudomonadota</taxon>
        <taxon>Alphaproteobacteria</taxon>
        <taxon>Rhodobacterales</taxon>
        <taxon>Paracoccaceae</taxon>
        <taxon>Paracoccus</taxon>
    </lineage>
</organism>
<dbReference type="PIRSF" id="PIRSF029730">
    <property type="entry name" value="UCP029730"/>
    <property type="match status" value="1"/>
</dbReference>
<sequence length="246" mass="26397">MSDLAPFFEIENAAGDGNTVIVCEHASNDFASTTGGLGLNRDQWQAHIAWDPGALGVAKGLSRALDAPLIRATASRLVYDLNRPPHSQGAMPARSETHDIPGNRALSAHQRLSRTEAHYIPFHSALFALLSRRLASGKPTALITVHSFTPVYFGALREVEFGIIHDVDDRLAQGIAARDTGLITRLNEPYSAADGVAHTLALHATPLGLAHAMLEIRNDLIATPEAQQAMAERLAPVIRGAVEEVL</sequence>
<dbReference type="RefSeq" id="WP_205293543.1">
    <property type="nucleotide sequence ID" value="NZ_CP070368.1"/>
</dbReference>
<dbReference type="Pfam" id="PF05013">
    <property type="entry name" value="FGase"/>
    <property type="match status" value="1"/>
</dbReference>
<dbReference type="InterPro" id="IPR007709">
    <property type="entry name" value="N-FG_amidohydro"/>
</dbReference>
<reference evidence="1 2" key="1">
    <citation type="submission" date="2021-02" db="EMBL/GenBank/DDBJ databases">
        <title>Paracoccus methylovroum sp.nov., a new methanol and methylamine utilizing methylotrophic denitrifer.</title>
        <authorList>
            <person name="Timsy T."/>
            <person name="Behrendt U."/>
            <person name="Ulrich A."/>
            <person name="Spanner T."/>
            <person name="Foesel B.U."/>
            <person name="Horn M.A."/>
            <person name="Kolb S."/>
        </authorList>
    </citation>
    <scope>NUCLEOTIDE SEQUENCE [LARGE SCALE GENOMIC DNA]</scope>
    <source>
        <strain evidence="1 2">H4-D09</strain>
    </source>
</reference>
<evidence type="ECO:0000313" key="1">
    <source>
        <dbReference type="EMBL" id="QRZ12511.1"/>
    </source>
</evidence>
<dbReference type="EMBL" id="CP070368">
    <property type="protein sequence ID" value="QRZ12511.1"/>
    <property type="molecule type" value="Genomic_DNA"/>
</dbReference>
<accession>A0ABX7JFW9</accession>